<feature type="compositionally biased region" description="Acidic residues" evidence="1">
    <location>
        <begin position="401"/>
        <end position="431"/>
    </location>
</feature>
<gene>
    <name evidence="2" type="ORF">LACBIDRAFT_301008</name>
</gene>
<dbReference type="InParanoid" id="B0CR40"/>
<dbReference type="EMBL" id="DS547091">
    <property type="protein sequence ID" value="EDR15136.1"/>
    <property type="molecule type" value="Genomic_DNA"/>
</dbReference>
<dbReference type="Proteomes" id="UP000001194">
    <property type="component" value="Unassembled WGS sequence"/>
</dbReference>
<feature type="compositionally biased region" description="Basic and acidic residues" evidence="1">
    <location>
        <begin position="186"/>
        <end position="204"/>
    </location>
</feature>
<keyword evidence="3" id="KW-1185">Reference proteome</keyword>
<feature type="region of interest" description="Disordered" evidence="1">
    <location>
        <begin position="520"/>
        <end position="561"/>
    </location>
</feature>
<dbReference type="HOGENOM" id="CLU_031643_0_0_1"/>
<feature type="compositionally biased region" description="Polar residues" evidence="1">
    <location>
        <begin position="246"/>
        <end position="268"/>
    </location>
</feature>
<protein>
    <submittedName>
        <fullName evidence="2">Predicted protein</fullName>
    </submittedName>
</protein>
<feature type="region of interest" description="Disordered" evidence="1">
    <location>
        <begin position="186"/>
        <end position="307"/>
    </location>
</feature>
<accession>B0CR40</accession>
<organism evidence="3">
    <name type="scientific">Laccaria bicolor (strain S238N-H82 / ATCC MYA-4686)</name>
    <name type="common">Bicoloured deceiver</name>
    <name type="synonym">Laccaria laccata var. bicolor</name>
    <dbReference type="NCBI Taxonomy" id="486041"/>
    <lineage>
        <taxon>Eukaryota</taxon>
        <taxon>Fungi</taxon>
        <taxon>Dikarya</taxon>
        <taxon>Basidiomycota</taxon>
        <taxon>Agaricomycotina</taxon>
        <taxon>Agaricomycetes</taxon>
        <taxon>Agaricomycetidae</taxon>
        <taxon>Agaricales</taxon>
        <taxon>Agaricineae</taxon>
        <taxon>Hydnangiaceae</taxon>
        <taxon>Laccaria</taxon>
    </lineage>
</organism>
<dbReference type="RefSeq" id="XP_001873344.1">
    <property type="nucleotide sequence ID" value="XM_001873309.1"/>
</dbReference>
<sequence length="561" mass="63160">MNQGAQNAMNGYHPNTGASSSNSYQDFPPPMNTNQQHFFPGNIGVHHQPQPVHHMAQNWNPPPPIDPRHQLPPQQLPFNQSPWPNQMNPQPFPNGMPMAGFNLPFLPHQVLQDAFALSAPVEAADESSLVQTLLSSKRKGETYKEALNSLHGKNSHSASLWKDYYLDHKDRLDAWIAMCLQKEKSQVAMPKEAHRPHVAEKELSRSSIKTTKKPSPASFKLEQSPGFPSSVSVSVPAKRPRHSEHSTPPIQLPQPSGSRRSTINSLTAPTAVFGGRLPAPNSEIKIPDPPSRSPSPPTIVIPKGRGNKYTQEDRDFFIRFVGWRLKGDPSLTRNDICNLLAEKAPHHTAQSWASHWSNNHDIPDKILAAAQGDDYESGSETEAKQENVVTRRKPTYRDLSTDEESEESGSENEGPEGQSEEDDEDDEEDDGVPPRHWEERHMGTKGSPFTEADLYVTAQYIVSFPNWDEATAKDRWTPFSEKFPQRSAKSWGEYYRRYERDITKLVRKIRKLRVGESSAIHTQCARPTRTPPRMKRKFHMGDDGSTGILDRAKRAKDEPES</sequence>
<feature type="region of interest" description="Disordered" evidence="1">
    <location>
        <begin position="372"/>
        <end position="448"/>
    </location>
</feature>
<feature type="region of interest" description="Disordered" evidence="1">
    <location>
        <begin position="1"/>
        <end position="29"/>
    </location>
</feature>
<dbReference type="OrthoDB" id="3194584at2759"/>
<dbReference type="GeneID" id="6069955"/>
<reference evidence="2 3" key="1">
    <citation type="journal article" date="2008" name="Nature">
        <title>The genome of Laccaria bicolor provides insights into mycorrhizal symbiosis.</title>
        <authorList>
            <person name="Martin F."/>
            <person name="Aerts A."/>
            <person name="Ahren D."/>
            <person name="Brun A."/>
            <person name="Danchin E.G.J."/>
            <person name="Duchaussoy F."/>
            <person name="Gibon J."/>
            <person name="Kohler A."/>
            <person name="Lindquist E."/>
            <person name="Pereda V."/>
            <person name="Salamov A."/>
            <person name="Shapiro H.J."/>
            <person name="Wuyts J."/>
            <person name="Blaudez D."/>
            <person name="Buee M."/>
            <person name="Brokstein P."/>
            <person name="Canbaeck B."/>
            <person name="Cohen D."/>
            <person name="Courty P.E."/>
            <person name="Coutinho P.M."/>
            <person name="Delaruelle C."/>
            <person name="Detter J.C."/>
            <person name="Deveau A."/>
            <person name="DiFazio S."/>
            <person name="Duplessis S."/>
            <person name="Fraissinet-Tachet L."/>
            <person name="Lucic E."/>
            <person name="Frey-Klett P."/>
            <person name="Fourrey C."/>
            <person name="Feussner I."/>
            <person name="Gay G."/>
            <person name="Grimwood J."/>
            <person name="Hoegger P.J."/>
            <person name="Jain P."/>
            <person name="Kilaru S."/>
            <person name="Labbe J."/>
            <person name="Lin Y.C."/>
            <person name="Legue V."/>
            <person name="Le Tacon F."/>
            <person name="Marmeisse R."/>
            <person name="Melayah D."/>
            <person name="Montanini B."/>
            <person name="Muratet M."/>
            <person name="Nehls U."/>
            <person name="Niculita-Hirzel H."/>
            <person name="Oudot-Le Secq M.P."/>
            <person name="Peter M."/>
            <person name="Quesneville H."/>
            <person name="Rajashekar B."/>
            <person name="Reich M."/>
            <person name="Rouhier N."/>
            <person name="Schmutz J."/>
            <person name="Yin T."/>
            <person name="Chalot M."/>
            <person name="Henrissat B."/>
            <person name="Kuees U."/>
            <person name="Lucas S."/>
            <person name="Van de Peer Y."/>
            <person name="Podila G.K."/>
            <person name="Polle A."/>
            <person name="Pukkila P.J."/>
            <person name="Richardson P.M."/>
            <person name="Rouze P."/>
            <person name="Sanders I.R."/>
            <person name="Stajich J.E."/>
            <person name="Tunlid A."/>
            <person name="Tuskan G."/>
            <person name="Grigoriev I.V."/>
        </authorList>
    </citation>
    <scope>NUCLEOTIDE SEQUENCE [LARGE SCALE GENOMIC DNA]</scope>
    <source>
        <strain evidence="3">S238N-H82 / ATCC MYA-4686</strain>
    </source>
</reference>
<feature type="compositionally biased region" description="Polar residues" evidence="1">
    <location>
        <begin position="16"/>
        <end position="25"/>
    </location>
</feature>
<proteinExistence type="predicted"/>
<dbReference type="AlphaFoldDB" id="B0CR40"/>
<dbReference type="KEGG" id="lbc:LACBIDRAFT_301008"/>
<feature type="compositionally biased region" description="Basic and acidic residues" evidence="1">
    <location>
        <begin position="432"/>
        <end position="442"/>
    </location>
</feature>
<name>B0CR40_LACBS</name>
<evidence type="ECO:0000256" key="1">
    <source>
        <dbReference type="SAM" id="MobiDB-lite"/>
    </source>
</evidence>
<feature type="compositionally biased region" description="Pro residues" evidence="1">
    <location>
        <begin position="287"/>
        <end position="299"/>
    </location>
</feature>
<feature type="compositionally biased region" description="Low complexity" evidence="1">
    <location>
        <begin position="224"/>
        <end position="236"/>
    </location>
</feature>
<dbReference type="Gene3D" id="1.10.10.60">
    <property type="entry name" value="Homeodomain-like"/>
    <property type="match status" value="1"/>
</dbReference>
<evidence type="ECO:0000313" key="2">
    <source>
        <dbReference type="EMBL" id="EDR15136.1"/>
    </source>
</evidence>
<feature type="compositionally biased region" description="Basic and acidic residues" evidence="1">
    <location>
        <begin position="550"/>
        <end position="561"/>
    </location>
</feature>
<evidence type="ECO:0000313" key="3">
    <source>
        <dbReference type="Proteomes" id="UP000001194"/>
    </source>
</evidence>
<dbReference type="STRING" id="486041.B0CR40"/>